<feature type="domain" description="Cupin type-2" evidence="1">
    <location>
        <begin position="53"/>
        <end position="89"/>
    </location>
</feature>
<evidence type="ECO:0000259" key="1">
    <source>
        <dbReference type="Pfam" id="PF07883"/>
    </source>
</evidence>
<organism evidence="2 3">
    <name type="scientific">Saccharopolyspora shandongensis</name>
    <dbReference type="NCBI Taxonomy" id="418495"/>
    <lineage>
        <taxon>Bacteria</taxon>
        <taxon>Bacillati</taxon>
        <taxon>Actinomycetota</taxon>
        <taxon>Actinomycetes</taxon>
        <taxon>Pseudonocardiales</taxon>
        <taxon>Pseudonocardiaceae</taxon>
        <taxon>Saccharopolyspora</taxon>
    </lineage>
</organism>
<gene>
    <name evidence="2" type="ORF">SAMN05216215_105712</name>
</gene>
<sequence length="111" mass="11755">MAYYFPGADGVERSFSGVTIRNLIAGPERTVSVAAVNLDGVHPPSISKLSDRAYYIIHGEVEVTVGSETFVASSGDAVFVPKTTRHSLVGKAEYVVVNVPPFDPSAEEAAD</sequence>
<dbReference type="InterPro" id="IPR014710">
    <property type="entry name" value="RmlC-like_jellyroll"/>
</dbReference>
<dbReference type="STRING" id="418495.SAMN05216215_105712"/>
<dbReference type="AlphaFoldDB" id="A0A1H3RSE7"/>
<dbReference type="EMBL" id="FNOK01000057">
    <property type="protein sequence ID" value="SDZ28168.1"/>
    <property type="molecule type" value="Genomic_DNA"/>
</dbReference>
<dbReference type="InterPro" id="IPR013096">
    <property type="entry name" value="Cupin_2"/>
</dbReference>
<dbReference type="Gene3D" id="2.60.120.10">
    <property type="entry name" value="Jelly Rolls"/>
    <property type="match status" value="1"/>
</dbReference>
<dbReference type="SUPFAM" id="SSF51182">
    <property type="entry name" value="RmlC-like cupins"/>
    <property type="match status" value="1"/>
</dbReference>
<protein>
    <submittedName>
        <fullName evidence="2">Mannose-6-phosphate isomerase, cupin superfamily</fullName>
    </submittedName>
</protein>
<evidence type="ECO:0000313" key="2">
    <source>
        <dbReference type="EMBL" id="SDZ28168.1"/>
    </source>
</evidence>
<dbReference type="GO" id="GO:0016853">
    <property type="term" value="F:isomerase activity"/>
    <property type="evidence" value="ECO:0007669"/>
    <property type="project" value="UniProtKB-KW"/>
</dbReference>
<name>A0A1H3RSE7_9PSEU</name>
<dbReference type="InterPro" id="IPR011051">
    <property type="entry name" value="RmlC_Cupin_sf"/>
</dbReference>
<dbReference type="Pfam" id="PF07883">
    <property type="entry name" value="Cupin_2"/>
    <property type="match status" value="1"/>
</dbReference>
<dbReference type="Proteomes" id="UP000199529">
    <property type="component" value="Unassembled WGS sequence"/>
</dbReference>
<reference evidence="3" key="1">
    <citation type="submission" date="2016-10" db="EMBL/GenBank/DDBJ databases">
        <authorList>
            <person name="Varghese N."/>
            <person name="Submissions S."/>
        </authorList>
    </citation>
    <scope>NUCLEOTIDE SEQUENCE [LARGE SCALE GENOMIC DNA]</scope>
    <source>
        <strain evidence="3">CGMCC 4.3530</strain>
    </source>
</reference>
<keyword evidence="2" id="KW-0413">Isomerase</keyword>
<keyword evidence="3" id="KW-1185">Reference proteome</keyword>
<dbReference type="RefSeq" id="WP_177226903.1">
    <property type="nucleotide sequence ID" value="NZ_FNOK01000057.1"/>
</dbReference>
<proteinExistence type="predicted"/>
<accession>A0A1H3RSE7</accession>
<evidence type="ECO:0000313" key="3">
    <source>
        <dbReference type="Proteomes" id="UP000199529"/>
    </source>
</evidence>